<sequence>MKPEFSLILCLIVQVFSMRIMTMVLEIGSVPGAAISLALSGFSYGAVFVGGAILVNKISLTAPGWSAVPKFYFIVYLFNITPLAAGWRIPRLQPRGEY</sequence>
<organism evidence="2 3">
    <name type="scientific">Yersinia nurmii</name>
    <dbReference type="NCBI Taxonomy" id="685706"/>
    <lineage>
        <taxon>Bacteria</taxon>
        <taxon>Pseudomonadati</taxon>
        <taxon>Pseudomonadota</taxon>
        <taxon>Gammaproteobacteria</taxon>
        <taxon>Enterobacterales</taxon>
        <taxon>Yersiniaceae</taxon>
        <taxon>Yersinia</taxon>
    </lineage>
</organism>
<dbReference type="AlphaFoldDB" id="A0AAW7K0C5"/>
<keyword evidence="1" id="KW-0812">Transmembrane</keyword>
<evidence type="ECO:0000313" key="3">
    <source>
        <dbReference type="Proteomes" id="UP001167864"/>
    </source>
</evidence>
<keyword evidence="1" id="KW-0472">Membrane</keyword>
<keyword evidence="1" id="KW-1133">Transmembrane helix</keyword>
<proteinExistence type="predicted"/>
<gene>
    <name evidence="2" type="ORF">QVN42_05555</name>
</gene>
<dbReference type="Proteomes" id="UP001167864">
    <property type="component" value="Unassembled WGS sequence"/>
</dbReference>
<dbReference type="RefSeq" id="WP_289817752.1">
    <property type="nucleotide sequence ID" value="NZ_JAUEHU010000004.1"/>
</dbReference>
<dbReference type="EMBL" id="JAUEHU010000004">
    <property type="protein sequence ID" value="MDN0086867.1"/>
    <property type="molecule type" value="Genomic_DNA"/>
</dbReference>
<comment type="caution">
    <text evidence="2">The sequence shown here is derived from an EMBL/GenBank/DDBJ whole genome shotgun (WGS) entry which is preliminary data.</text>
</comment>
<accession>A0AAW7K0C5</accession>
<evidence type="ECO:0000313" key="2">
    <source>
        <dbReference type="EMBL" id="MDN0086867.1"/>
    </source>
</evidence>
<feature type="transmembrane region" description="Helical" evidence="1">
    <location>
        <begin position="67"/>
        <end position="89"/>
    </location>
</feature>
<protein>
    <submittedName>
        <fullName evidence="2">Uncharacterized protein</fullName>
    </submittedName>
</protein>
<name>A0AAW7K0C5_9GAMM</name>
<feature type="transmembrane region" description="Helical" evidence="1">
    <location>
        <begin position="33"/>
        <end position="55"/>
    </location>
</feature>
<reference evidence="2" key="1">
    <citation type="submission" date="2023-06" db="EMBL/GenBank/DDBJ databases">
        <authorList>
            <person name="Polev D.E."/>
            <person name="Saitova A.T."/>
            <person name="Bogumilchik E.A."/>
            <person name="Kokorina G.I."/>
            <person name="Voskresenskaia E.A."/>
        </authorList>
    </citation>
    <scope>NUCLEOTIDE SEQUENCE</scope>
    <source>
        <strain evidence="2">2145 StPb PI</strain>
    </source>
</reference>
<evidence type="ECO:0000256" key="1">
    <source>
        <dbReference type="SAM" id="Phobius"/>
    </source>
</evidence>